<dbReference type="GO" id="GO:0016020">
    <property type="term" value="C:membrane"/>
    <property type="evidence" value="ECO:0007669"/>
    <property type="project" value="TreeGrafter"/>
</dbReference>
<evidence type="ECO:0008006" key="3">
    <source>
        <dbReference type="Google" id="ProtNLM"/>
    </source>
</evidence>
<dbReference type="SUPFAM" id="SSF56112">
    <property type="entry name" value="Protein kinase-like (PK-like)"/>
    <property type="match status" value="1"/>
</dbReference>
<dbReference type="AlphaFoldDB" id="A0A9D4VCT8"/>
<dbReference type="EMBL" id="JABFUD020000002">
    <property type="protein sequence ID" value="KAI5083704.1"/>
    <property type="molecule type" value="Genomic_DNA"/>
</dbReference>
<sequence>MSTLHYVCVRVNHECCCPFGHACSSFVSGCGEVYCLGGVSHCLRLLETYTKGDVYSFGIVLLELMTKKRATDALFTTMGVSLPMWVKDAYCDKTFDILNYSTSNLSLSVKTTWKP</sequence>
<dbReference type="InterPro" id="IPR051564">
    <property type="entry name" value="LRR_receptor-like_kinase"/>
</dbReference>
<dbReference type="OrthoDB" id="1103805at2759"/>
<reference evidence="1" key="1">
    <citation type="submission" date="2021-01" db="EMBL/GenBank/DDBJ databases">
        <title>Adiantum capillus-veneris genome.</title>
        <authorList>
            <person name="Fang Y."/>
            <person name="Liao Q."/>
        </authorList>
    </citation>
    <scope>NUCLEOTIDE SEQUENCE</scope>
    <source>
        <strain evidence="1">H3</strain>
        <tissue evidence="1">Leaf</tissue>
    </source>
</reference>
<evidence type="ECO:0000313" key="2">
    <source>
        <dbReference type="Proteomes" id="UP000886520"/>
    </source>
</evidence>
<name>A0A9D4VCT8_ADICA</name>
<gene>
    <name evidence="1" type="ORF">GOP47_0003447</name>
</gene>
<proteinExistence type="predicted"/>
<accession>A0A9D4VCT8</accession>
<organism evidence="1 2">
    <name type="scientific">Adiantum capillus-veneris</name>
    <name type="common">Maidenhair fern</name>
    <dbReference type="NCBI Taxonomy" id="13818"/>
    <lineage>
        <taxon>Eukaryota</taxon>
        <taxon>Viridiplantae</taxon>
        <taxon>Streptophyta</taxon>
        <taxon>Embryophyta</taxon>
        <taxon>Tracheophyta</taxon>
        <taxon>Polypodiopsida</taxon>
        <taxon>Polypodiidae</taxon>
        <taxon>Polypodiales</taxon>
        <taxon>Pteridineae</taxon>
        <taxon>Pteridaceae</taxon>
        <taxon>Vittarioideae</taxon>
        <taxon>Adiantum</taxon>
    </lineage>
</organism>
<keyword evidence="2" id="KW-1185">Reference proteome</keyword>
<dbReference type="Proteomes" id="UP000886520">
    <property type="component" value="Chromosome 3"/>
</dbReference>
<protein>
    <recommendedName>
        <fullName evidence="3">Serine-threonine/tyrosine-protein kinase catalytic domain-containing protein</fullName>
    </recommendedName>
</protein>
<dbReference type="PANTHER" id="PTHR48055:SF57">
    <property type="entry name" value="PROTEIN KINASE DOMAIN-CONTAINING PROTEIN"/>
    <property type="match status" value="1"/>
</dbReference>
<evidence type="ECO:0000313" key="1">
    <source>
        <dbReference type="EMBL" id="KAI5083704.1"/>
    </source>
</evidence>
<comment type="caution">
    <text evidence="1">The sequence shown here is derived from an EMBL/GenBank/DDBJ whole genome shotgun (WGS) entry which is preliminary data.</text>
</comment>
<dbReference type="InterPro" id="IPR011009">
    <property type="entry name" value="Kinase-like_dom_sf"/>
</dbReference>
<dbReference type="Gene3D" id="1.10.510.10">
    <property type="entry name" value="Transferase(Phosphotransferase) domain 1"/>
    <property type="match status" value="1"/>
</dbReference>
<dbReference type="PANTHER" id="PTHR48055">
    <property type="entry name" value="LEUCINE-RICH REPEAT RECEPTOR PROTEIN KINASE EMS1"/>
    <property type="match status" value="1"/>
</dbReference>